<dbReference type="KEGG" id="cthr:CTHT_0022260"/>
<proteinExistence type="predicted"/>
<accession>G0S421</accession>
<dbReference type="Proteomes" id="UP000008066">
    <property type="component" value="Unassembled WGS sequence"/>
</dbReference>
<reference evidence="2 3" key="1">
    <citation type="journal article" date="2011" name="Cell">
        <title>Insight into structure and assembly of the nuclear pore complex by utilizing the genome of a eukaryotic thermophile.</title>
        <authorList>
            <person name="Amlacher S."/>
            <person name="Sarges P."/>
            <person name="Flemming D."/>
            <person name="van Noort V."/>
            <person name="Kunze R."/>
            <person name="Devos D.P."/>
            <person name="Arumugam M."/>
            <person name="Bork P."/>
            <person name="Hurt E."/>
        </authorList>
    </citation>
    <scope>NUCLEOTIDE SEQUENCE [LARGE SCALE GENOMIC DNA]</scope>
    <source>
        <strain evidence="3">DSM 1495 / CBS 144.50 / IMI 039719</strain>
    </source>
</reference>
<dbReference type="EMBL" id="GL988041">
    <property type="protein sequence ID" value="EGS20397.1"/>
    <property type="molecule type" value="Genomic_DNA"/>
</dbReference>
<protein>
    <submittedName>
        <fullName evidence="2">Uncharacterized protein</fullName>
    </submittedName>
</protein>
<evidence type="ECO:0000313" key="2">
    <source>
        <dbReference type="EMBL" id="EGS20397.1"/>
    </source>
</evidence>
<feature type="region of interest" description="Disordered" evidence="1">
    <location>
        <begin position="137"/>
        <end position="159"/>
    </location>
</feature>
<sequence length="159" mass="18417">MDDFHKALLSTFARVSEYMTILVNRIVNMFSSRLHPIPPFVNNDDFPVWEARVRGALQKRGLLEYIDPGVEEPGEKDSREWDVWEFESGEVFEFLEQSLGNGVYRRMTGLGWDPMERDPRRCWEMVFKAIADAPQVGGRGEVRERGGSDEMKEECLTEP</sequence>
<gene>
    <name evidence="2" type="ORF">CTHT_0022260</name>
</gene>
<dbReference type="AlphaFoldDB" id="G0S421"/>
<name>G0S421_CHATD</name>
<organism evidence="3">
    <name type="scientific">Chaetomium thermophilum (strain DSM 1495 / CBS 144.50 / IMI 039719)</name>
    <name type="common">Thermochaetoides thermophila</name>
    <dbReference type="NCBI Taxonomy" id="759272"/>
    <lineage>
        <taxon>Eukaryota</taxon>
        <taxon>Fungi</taxon>
        <taxon>Dikarya</taxon>
        <taxon>Ascomycota</taxon>
        <taxon>Pezizomycotina</taxon>
        <taxon>Sordariomycetes</taxon>
        <taxon>Sordariomycetidae</taxon>
        <taxon>Sordariales</taxon>
        <taxon>Chaetomiaceae</taxon>
        <taxon>Thermochaetoides</taxon>
    </lineage>
</organism>
<evidence type="ECO:0000256" key="1">
    <source>
        <dbReference type="SAM" id="MobiDB-lite"/>
    </source>
</evidence>
<dbReference type="HOGENOM" id="CLU_1660535_0_0_1"/>
<evidence type="ECO:0000313" key="3">
    <source>
        <dbReference type="Proteomes" id="UP000008066"/>
    </source>
</evidence>
<keyword evidence="3" id="KW-1185">Reference proteome</keyword>
<dbReference type="OrthoDB" id="129492at2759"/>
<feature type="compositionally biased region" description="Basic and acidic residues" evidence="1">
    <location>
        <begin position="140"/>
        <end position="159"/>
    </location>
</feature>
<dbReference type="GeneID" id="18256264"/>
<dbReference type="RefSeq" id="XP_006692693.1">
    <property type="nucleotide sequence ID" value="XM_006692630.1"/>
</dbReference>